<evidence type="ECO:0000313" key="3">
    <source>
        <dbReference type="Proteomes" id="UP000297855"/>
    </source>
</evidence>
<evidence type="ECO:0000256" key="1">
    <source>
        <dbReference type="SAM" id="Phobius"/>
    </source>
</evidence>
<dbReference type="EMBL" id="RQEV01000007">
    <property type="protein sequence ID" value="TGK20018.1"/>
    <property type="molecule type" value="Genomic_DNA"/>
</dbReference>
<sequence>MNGFQTGESVFLKVLFRTGIGTSLRVLRFFLLTILALFLGYCSNLLHPNLKEDGNSSSASQLLSLVAYSPNCSGDGAFWARDLVSNASYCTQAHLAASGQYVNVYAENTLPNTLDYQNISFEFDSQIHPRLTSAFGTPNDLDKDGKVTILILDIRDGSLPGGSFVAGYFDPADYYPDSIFSRIRSNYQDMLYLDGVQLVDLRNRDLAAGKPDTLLATLSHEYQHLVRFQYEALALAQGGNRDETWINEGTSEVASDIAGYSPQSARIRCYRGNMPGACARGVNGTALFGSPLYNSVVDYAFSYPFMKYLYLSAGGSADERDLFFRASVQGIAGFRGTDAVNLFETFRRTSAAYTTQDPIVGELGPAAADTFRKMFASFLWQSIGDNTPDFVQAGTDTTGSAALLQSLESVMFRFPLIGINMDGIDLEGLYLPYRLSDISPLWTLNPGQFQFVRVDRQNVNASPGLFLIKKNFSGTLYSMQINTEPYRAGGISFSYARTSSDEETTAGIVLPDSDEPNPVCPHDFLKNSASNRTTILSPF</sequence>
<comment type="caution">
    <text evidence="2">The sequence shown here is derived from an EMBL/GenBank/DDBJ whole genome shotgun (WGS) entry which is preliminary data.</text>
</comment>
<dbReference type="RefSeq" id="WP_135812685.1">
    <property type="nucleotide sequence ID" value="NZ_RQEV01000007.1"/>
</dbReference>
<proteinExistence type="predicted"/>
<name>A0A4R9GQK6_9LEPT</name>
<keyword evidence="3" id="KW-1185">Reference proteome</keyword>
<organism evidence="2 3">
    <name type="scientific">Leptospira fluminis</name>
    <dbReference type="NCBI Taxonomy" id="2484979"/>
    <lineage>
        <taxon>Bacteria</taxon>
        <taxon>Pseudomonadati</taxon>
        <taxon>Spirochaetota</taxon>
        <taxon>Spirochaetia</taxon>
        <taxon>Leptospirales</taxon>
        <taxon>Leptospiraceae</taxon>
        <taxon>Leptospira</taxon>
    </lineage>
</organism>
<protein>
    <submittedName>
        <fullName evidence="2">Peptidase M30</fullName>
    </submittedName>
</protein>
<reference evidence="2" key="1">
    <citation type="journal article" date="2019" name="PLoS Negl. Trop. Dis.">
        <title>Revisiting the worldwide diversity of Leptospira species in the environment.</title>
        <authorList>
            <person name="Vincent A.T."/>
            <person name="Schiettekatte O."/>
            <person name="Bourhy P."/>
            <person name="Veyrier F.J."/>
            <person name="Picardeau M."/>
        </authorList>
    </citation>
    <scope>NUCLEOTIDE SEQUENCE [LARGE SCALE GENOMIC DNA]</scope>
    <source>
        <strain evidence="2">SCS5</strain>
    </source>
</reference>
<dbReference type="Proteomes" id="UP000297855">
    <property type="component" value="Unassembled WGS sequence"/>
</dbReference>
<keyword evidence="1" id="KW-0812">Transmembrane</keyword>
<keyword evidence="1" id="KW-1133">Transmembrane helix</keyword>
<dbReference type="AlphaFoldDB" id="A0A4R9GQK6"/>
<feature type="transmembrane region" description="Helical" evidence="1">
    <location>
        <begin position="26"/>
        <end position="46"/>
    </location>
</feature>
<evidence type="ECO:0000313" key="2">
    <source>
        <dbReference type="EMBL" id="TGK20018.1"/>
    </source>
</evidence>
<gene>
    <name evidence="2" type="ORF">EHO61_05750</name>
</gene>
<dbReference type="OrthoDB" id="338571at2"/>
<keyword evidence="1" id="KW-0472">Membrane</keyword>
<accession>A0A4R9GQK6</accession>